<dbReference type="EMBL" id="CP012543">
    <property type="protein sequence ID" value="QCD46485.1"/>
    <property type="molecule type" value="Genomic_DNA"/>
</dbReference>
<accession>A0A6G5QLA2</accession>
<evidence type="ECO:0000313" key="2">
    <source>
        <dbReference type="Proteomes" id="UP000502377"/>
    </source>
</evidence>
<dbReference type="AlphaFoldDB" id="A0A6G5QLA2"/>
<proteinExistence type="predicted"/>
<protein>
    <submittedName>
        <fullName evidence="1">Uncharacterized protein</fullName>
    </submittedName>
</protein>
<sequence>MPTYSTVAIKSDIKTALKFESDIADAVRPLRQNAPILGKETLPFDDFLSHLFC</sequence>
<dbReference type="Proteomes" id="UP000502377">
    <property type="component" value="Chromosome"/>
</dbReference>
<evidence type="ECO:0000313" key="1">
    <source>
        <dbReference type="EMBL" id="QCD46485.1"/>
    </source>
</evidence>
<dbReference type="KEGG" id="crx:CRECT_0806"/>
<name>A0A6G5QLA2_CAMRE</name>
<organism evidence="1 2">
    <name type="scientific">Campylobacter rectus</name>
    <name type="common">Wolinella recta</name>
    <dbReference type="NCBI Taxonomy" id="203"/>
    <lineage>
        <taxon>Bacteria</taxon>
        <taxon>Pseudomonadati</taxon>
        <taxon>Campylobacterota</taxon>
        <taxon>Epsilonproteobacteria</taxon>
        <taxon>Campylobacterales</taxon>
        <taxon>Campylobacteraceae</taxon>
        <taxon>Campylobacter</taxon>
    </lineage>
</organism>
<gene>
    <name evidence="1" type="ORF">CRECT_0806</name>
</gene>
<reference evidence="1 2" key="1">
    <citation type="submission" date="2016-07" db="EMBL/GenBank/DDBJ databases">
        <title>Comparative genomics of the Campylobacter concisus group.</title>
        <authorList>
            <person name="Miller W.G."/>
            <person name="Yee E."/>
            <person name="Chapman M.H."/>
            <person name="Huynh S."/>
            <person name="Bono J.L."/>
            <person name="On S.L.W."/>
            <person name="StLeger J."/>
            <person name="Foster G."/>
            <person name="Parker C.T."/>
        </authorList>
    </citation>
    <scope>NUCLEOTIDE SEQUENCE [LARGE SCALE GENOMIC DNA]</scope>
    <source>
        <strain evidence="1 2">ATCC 33238</strain>
    </source>
</reference>